<protein>
    <submittedName>
        <fullName evidence="2">BgtE-5883</fullName>
    </submittedName>
</protein>
<dbReference type="AlphaFoldDB" id="A0A9X9QER7"/>
<name>A0A9X9QER7_BLUGR</name>
<gene>
    <name evidence="2" type="ORF">BGT96224V316_LOCUS6316</name>
</gene>
<keyword evidence="1" id="KW-0732">Signal</keyword>
<dbReference type="Proteomes" id="UP000324639">
    <property type="component" value="Chromosome Bgt_-09"/>
</dbReference>
<keyword evidence="3" id="KW-1185">Reference proteome</keyword>
<evidence type="ECO:0000256" key="1">
    <source>
        <dbReference type="SAM" id="SignalP"/>
    </source>
</evidence>
<evidence type="ECO:0000313" key="2">
    <source>
        <dbReference type="EMBL" id="VDB92449.1"/>
    </source>
</evidence>
<accession>A0A9X9QER7</accession>
<dbReference type="EMBL" id="LR026992">
    <property type="protein sequence ID" value="VDB92449.1"/>
    <property type="molecule type" value="Genomic_DNA"/>
</dbReference>
<evidence type="ECO:0000313" key="3">
    <source>
        <dbReference type="Proteomes" id="UP000324639"/>
    </source>
</evidence>
<reference evidence="2 3" key="1">
    <citation type="submission" date="2018-08" db="EMBL/GenBank/DDBJ databases">
        <authorList>
            <person name="Muller C M."/>
        </authorList>
    </citation>
    <scope>NUCLEOTIDE SEQUENCE [LARGE SCALE GENOMIC DNA]</scope>
</reference>
<feature type="chain" id="PRO_5040844318" evidence="1">
    <location>
        <begin position="22"/>
        <end position="110"/>
    </location>
</feature>
<sequence>MKIVLPHLAIALLSVVAPALAVMYDCFGTIIDGDVVKRAEASHDYASTSKVALIKEDSKIPYTYFDIHTTGQYSERYTGFACFVDTAMTKPDVRKHHEETWWPCNRLTSS</sequence>
<organism evidence="2 3">
    <name type="scientific">Blumeria graminis f. sp. tritici</name>
    <dbReference type="NCBI Taxonomy" id="62690"/>
    <lineage>
        <taxon>Eukaryota</taxon>
        <taxon>Fungi</taxon>
        <taxon>Dikarya</taxon>
        <taxon>Ascomycota</taxon>
        <taxon>Pezizomycotina</taxon>
        <taxon>Leotiomycetes</taxon>
        <taxon>Erysiphales</taxon>
        <taxon>Erysiphaceae</taxon>
        <taxon>Blumeria</taxon>
    </lineage>
</organism>
<proteinExistence type="predicted"/>
<feature type="signal peptide" evidence="1">
    <location>
        <begin position="1"/>
        <end position="21"/>
    </location>
</feature>